<dbReference type="Gene3D" id="3.40.50.970">
    <property type="match status" value="1"/>
</dbReference>
<comment type="caution">
    <text evidence="1">The sequence shown here is derived from an EMBL/GenBank/DDBJ whole genome shotgun (WGS) entry which is preliminary data.</text>
</comment>
<dbReference type="Proteomes" id="UP001596023">
    <property type="component" value="Unassembled WGS sequence"/>
</dbReference>
<evidence type="ECO:0000313" key="1">
    <source>
        <dbReference type="EMBL" id="MFC4676629.1"/>
    </source>
</evidence>
<evidence type="ECO:0000313" key="2">
    <source>
        <dbReference type="Proteomes" id="UP001596023"/>
    </source>
</evidence>
<dbReference type="EMBL" id="JBHSGN010000148">
    <property type="protein sequence ID" value="MFC4676629.1"/>
    <property type="molecule type" value="Genomic_DNA"/>
</dbReference>
<organism evidence="1 2">
    <name type="scientific">Dysgonomonas termitidis</name>
    <dbReference type="NCBI Taxonomy" id="1516126"/>
    <lineage>
        <taxon>Bacteria</taxon>
        <taxon>Pseudomonadati</taxon>
        <taxon>Bacteroidota</taxon>
        <taxon>Bacteroidia</taxon>
        <taxon>Bacteroidales</taxon>
        <taxon>Dysgonomonadaceae</taxon>
        <taxon>Dysgonomonas</taxon>
    </lineage>
</organism>
<protein>
    <recommendedName>
        <fullName evidence="3">SCP2 domain-containing protein</fullName>
    </recommendedName>
</protein>
<name>A0ABV9L284_9BACT</name>
<reference evidence="2" key="1">
    <citation type="journal article" date="2019" name="Int. J. Syst. Evol. Microbiol.">
        <title>The Global Catalogue of Microorganisms (GCM) 10K type strain sequencing project: providing services to taxonomists for standard genome sequencing and annotation.</title>
        <authorList>
            <consortium name="The Broad Institute Genomics Platform"/>
            <consortium name="The Broad Institute Genome Sequencing Center for Infectious Disease"/>
            <person name="Wu L."/>
            <person name="Ma J."/>
        </authorList>
    </citation>
    <scope>NUCLEOTIDE SEQUENCE [LARGE SCALE GENOMIC DNA]</scope>
    <source>
        <strain evidence="2">CCUG 66188</strain>
    </source>
</reference>
<accession>A0ABV9L284</accession>
<keyword evidence="2" id="KW-1185">Reference proteome</keyword>
<gene>
    <name evidence="1" type="ORF">ACFO6W_23385</name>
</gene>
<proteinExistence type="predicted"/>
<evidence type="ECO:0008006" key="3">
    <source>
        <dbReference type="Google" id="ProtNLM"/>
    </source>
</evidence>
<sequence length="73" mass="8111">MEVEGTLKKTFMMDGPVLISVSTDPNALAMPPKIEFEQLKGFALSMSKLIMKGQISQVIDTIKSNANHIREIF</sequence>